<dbReference type="EMBL" id="JAWQEG010001161">
    <property type="protein sequence ID" value="KAK3881909.1"/>
    <property type="molecule type" value="Genomic_DNA"/>
</dbReference>
<reference evidence="1" key="1">
    <citation type="submission" date="2023-10" db="EMBL/GenBank/DDBJ databases">
        <title>Genome assemblies of two species of porcelain crab, Petrolisthes cinctipes and Petrolisthes manimaculis (Anomura: Porcellanidae).</title>
        <authorList>
            <person name="Angst P."/>
        </authorList>
    </citation>
    <scope>NUCLEOTIDE SEQUENCE</scope>
    <source>
        <strain evidence="1">PB745_01</strain>
        <tissue evidence="1">Gill</tissue>
    </source>
</reference>
<dbReference type="AlphaFoldDB" id="A0AAE1FWI7"/>
<comment type="caution">
    <text evidence="1">The sequence shown here is derived from an EMBL/GenBank/DDBJ whole genome shotgun (WGS) entry which is preliminary data.</text>
</comment>
<evidence type="ECO:0000313" key="1">
    <source>
        <dbReference type="EMBL" id="KAK3881909.1"/>
    </source>
</evidence>
<name>A0AAE1FWI7_PETCI</name>
<dbReference type="EMBL" id="JAWQEG010000791">
    <property type="protein sequence ID" value="KAK3885545.1"/>
    <property type="molecule type" value="Genomic_DNA"/>
</dbReference>
<keyword evidence="3" id="KW-1185">Reference proteome</keyword>
<accession>A0AAE1FWI7</accession>
<evidence type="ECO:0000313" key="2">
    <source>
        <dbReference type="EMBL" id="KAK3885545.1"/>
    </source>
</evidence>
<organism evidence="1 3">
    <name type="scientific">Petrolisthes cinctipes</name>
    <name type="common">Flat porcelain crab</name>
    <dbReference type="NCBI Taxonomy" id="88211"/>
    <lineage>
        <taxon>Eukaryota</taxon>
        <taxon>Metazoa</taxon>
        <taxon>Ecdysozoa</taxon>
        <taxon>Arthropoda</taxon>
        <taxon>Crustacea</taxon>
        <taxon>Multicrustacea</taxon>
        <taxon>Malacostraca</taxon>
        <taxon>Eumalacostraca</taxon>
        <taxon>Eucarida</taxon>
        <taxon>Decapoda</taxon>
        <taxon>Pleocyemata</taxon>
        <taxon>Anomura</taxon>
        <taxon>Galatheoidea</taxon>
        <taxon>Porcellanidae</taxon>
        <taxon>Petrolisthes</taxon>
    </lineage>
</organism>
<proteinExistence type="predicted"/>
<protein>
    <submittedName>
        <fullName evidence="1">Uncharacterized protein</fullName>
    </submittedName>
</protein>
<sequence>MIKLAGLLTLKFYREKDKDFPPFTPFDWNDLVEAHPLSPCTQVREWDLRKASEAAIPLTEWALGGPAQQATQRSTFIGAWAYFYWGLVGLCSCCVGDWAGRLPRSCGEERAALVTDAGGGAEEGKDSRISFVIRHELAEDISPHTDAQKIGGIWGRHLESALHKRWLPRWRDWRPCNWEEVFCPSILSRVNRGVPTRS</sequence>
<dbReference type="Proteomes" id="UP001286313">
    <property type="component" value="Unassembled WGS sequence"/>
</dbReference>
<gene>
    <name evidence="2" type="ORF">Pcinc_010286</name>
    <name evidence="1" type="ORF">Pcinc_013673</name>
</gene>
<evidence type="ECO:0000313" key="3">
    <source>
        <dbReference type="Proteomes" id="UP001286313"/>
    </source>
</evidence>